<accession>A0A8J6EYD4</accession>
<evidence type="ECO:0000313" key="2">
    <source>
        <dbReference type="Proteomes" id="UP000770717"/>
    </source>
</evidence>
<name>A0A8J6EYD4_ELECQ</name>
<gene>
    <name evidence="1" type="ORF">GDO78_012933</name>
</gene>
<evidence type="ECO:0000313" key="1">
    <source>
        <dbReference type="EMBL" id="KAG9477684.1"/>
    </source>
</evidence>
<reference evidence="1" key="1">
    <citation type="thesis" date="2020" institute="ProQuest LLC" country="789 East Eisenhower Parkway, Ann Arbor, MI, USA">
        <title>Comparative Genomics and Chromosome Evolution.</title>
        <authorList>
            <person name="Mudd A.B."/>
        </authorList>
    </citation>
    <scope>NUCLEOTIDE SEQUENCE</scope>
    <source>
        <strain evidence="1">HN-11 Male</strain>
        <tissue evidence="1">Kidney and liver</tissue>
    </source>
</reference>
<proteinExistence type="predicted"/>
<protein>
    <submittedName>
        <fullName evidence="1">Uncharacterized protein</fullName>
    </submittedName>
</protein>
<dbReference type="EMBL" id="WNTK01000009">
    <property type="protein sequence ID" value="KAG9477684.1"/>
    <property type="molecule type" value="Genomic_DNA"/>
</dbReference>
<organism evidence="1 2">
    <name type="scientific">Eleutherodactylus coqui</name>
    <name type="common">Puerto Rican coqui</name>
    <dbReference type="NCBI Taxonomy" id="57060"/>
    <lineage>
        <taxon>Eukaryota</taxon>
        <taxon>Metazoa</taxon>
        <taxon>Chordata</taxon>
        <taxon>Craniata</taxon>
        <taxon>Vertebrata</taxon>
        <taxon>Euteleostomi</taxon>
        <taxon>Amphibia</taxon>
        <taxon>Batrachia</taxon>
        <taxon>Anura</taxon>
        <taxon>Neobatrachia</taxon>
        <taxon>Hyloidea</taxon>
        <taxon>Eleutherodactylidae</taxon>
        <taxon>Eleutherodactylinae</taxon>
        <taxon>Eleutherodactylus</taxon>
        <taxon>Eleutherodactylus</taxon>
    </lineage>
</organism>
<comment type="caution">
    <text evidence="1">The sequence shown here is derived from an EMBL/GenBank/DDBJ whole genome shotgun (WGS) entry which is preliminary data.</text>
</comment>
<sequence length="91" mass="10221">MKQLGYERGLLMVADLSKVHIVIGKVTWINFISYRRAFGIIIFPVGILKLLWNSTGILCSFYCVSLNWSPPFCSHSSPNIPLSHAALRSLI</sequence>
<dbReference type="AlphaFoldDB" id="A0A8J6EYD4"/>
<keyword evidence="2" id="KW-1185">Reference proteome</keyword>
<dbReference type="Proteomes" id="UP000770717">
    <property type="component" value="Unassembled WGS sequence"/>
</dbReference>